<dbReference type="RefSeq" id="WP_126354151.1">
    <property type="nucleotide sequence ID" value="NZ_LR134201.1"/>
</dbReference>
<name>A0A3S4IBA6_9ENTR</name>
<protein>
    <submittedName>
        <fullName evidence="1">Uncharacterized protein</fullName>
    </submittedName>
</protein>
<evidence type="ECO:0000313" key="1">
    <source>
        <dbReference type="EMBL" id="VEB94949.1"/>
    </source>
</evidence>
<sequence>MTKINNDAIESMKGIIYQLYFSVQYCHELNEGQSIYFEKFGDITVSKNKQIEIKKYKENLTDSHENLWKTLKNWLAESFTHTYYKNLILLTTQEIKKNSSLFGWNEKSSKEKHETLKNIYLQNSKKYIAIEKSKWPSSLNFMEAVITHEKKLLEILDKFSILDSSPVIEEQYSNLVTKCTNGVLTAKKELYIQNLIGFILSPRVLNGSGNNWTLTYDEIEKQRQLLISEFCRDTHIFPKKHYKNREGIYSEEHDEKLYIKKILKIKYSEIVPIAKRDYISACNTIIDDFQHGLLRERFDRYESSIVEKFITSHRKSKRKITSDHNYSECQDFYDEISNEESIIIDGFNDTPREFKNGIIHINMDDDEQTLSWDLL</sequence>
<proteinExistence type="predicted"/>
<accession>A0A3S4IBA6</accession>
<evidence type="ECO:0000313" key="2">
    <source>
        <dbReference type="Proteomes" id="UP000274122"/>
    </source>
</evidence>
<dbReference type="Proteomes" id="UP000274122">
    <property type="component" value="Chromosome"/>
</dbReference>
<dbReference type="EMBL" id="LR134201">
    <property type="protein sequence ID" value="VEB94949.1"/>
    <property type="molecule type" value="Genomic_DNA"/>
</dbReference>
<gene>
    <name evidence="1" type="ORF">NCTC11466_00035</name>
</gene>
<dbReference type="KEGG" id="clap:NCTC11466_00035"/>
<dbReference type="OrthoDB" id="8564076at2"/>
<organism evidence="1 2">
    <name type="scientific">Cedecea lapagei</name>
    <dbReference type="NCBI Taxonomy" id="158823"/>
    <lineage>
        <taxon>Bacteria</taxon>
        <taxon>Pseudomonadati</taxon>
        <taxon>Pseudomonadota</taxon>
        <taxon>Gammaproteobacteria</taxon>
        <taxon>Enterobacterales</taxon>
        <taxon>Enterobacteriaceae</taxon>
        <taxon>Cedecea</taxon>
    </lineage>
</organism>
<reference evidence="1 2" key="1">
    <citation type="submission" date="2018-12" db="EMBL/GenBank/DDBJ databases">
        <authorList>
            <consortium name="Pathogen Informatics"/>
        </authorList>
    </citation>
    <scope>NUCLEOTIDE SEQUENCE [LARGE SCALE GENOMIC DNA]</scope>
    <source>
        <strain evidence="1 2">NCTC11466</strain>
    </source>
</reference>
<dbReference type="AlphaFoldDB" id="A0A3S4IBA6"/>
<keyword evidence="2" id="KW-1185">Reference proteome</keyword>